<keyword evidence="3" id="KW-1185">Reference proteome</keyword>
<reference evidence="3" key="2">
    <citation type="submission" date="2010-03" db="EMBL/GenBank/DDBJ databases">
        <title>The genome sequence of Coccidioides posadasii strain Silveira.</title>
        <authorList>
            <consortium name="The Broad Institute Genome Sequencing Center for Infectious Disease"/>
            <person name="Neafsey D."/>
            <person name="Orbach M."/>
            <person name="Henn M.R."/>
            <person name="Cole G.T."/>
            <person name="Galgiani J."/>
            <person name="Gardner M.J."/>
            <person name="Kirkland T.N."/>
            <person name="Taylor J.W."/>
            <person name="Young S.K."/>
            <person name="Zeng Q."/>
            <person name="Koehrsen M."/>
            <person name="Alvarado L."/>
            <person name="Berlin A."/>
            <person name="Borenstein D."/>
            <person name="Chapman S.B."/>
            <person name="Chen Z."/>
            <person name="Engels R."/>
            <person name="Freedman E."/>
            <person name="Gellesch M."/>
            <person name="Goldberg J."/>
            <person name="Griggs A."/>
            <person name="Gujja S."/>
            <person name="Heilman E."/>
            <person name="Heiman D."/>
            <person name="Howarth C."/>
            <person name="Jen D."/>
            <person name="Larson L."/>
            <person name="Mehta T."/>
            <person name="Neiman D."/>
            <person name="Park D."/>
            <person name="Pearson M."/>
            <person name="Richards J."/>
            <person name="Roberts A."/>
            <person name="Saif S."/>
            <person name="Shea T."/>
            <person name="Shenoy N."/>
            <person name="Sisk P."/>
            <person name="Stolte C."/>
            <person name="Sykes S."/>
            <person name="Walk T."/>
            <person name="White J."/>
            <person name="Yandava C."/>
            <person name="Haas B."/>
            <person name="Nusbaum C."/>
            <person name="Birren B."/>
        </authorList>
    </citation>
    <scope>NUCLEOTIDE SEQUENCE [LARGE SCALE GENOMIC DNA]</scope>
    <source>
        <strain evidence="3">RMSCC 757 / Silveira</strain>
    </source>
</reference>
<name>E9DG83_COCPS</name>
<evidence type="ECO:0000313" key="2">
    <source>
        <dbReference type="EMBL" id="EFW14574.1"/>
    </source>
</evidence>
<feature type="compositionally biased region" description="Polar residues" evidence="1">
    <location>
        <begin position="8"/>
        <end position="27"/>
    </location>
</feature>
<organism evidence="3">
    <name type="scientific">Coccidioides posadasii (strain RMSCC 757 / Silveira)</name>
    <name type="common">Valley fever fungus</name>
    <dbReference type="NCBI Taxonomy" id="443226"/>
    <lineage>
        <taxon>Eukaryota</taxon>
        <taxon>Fungi</taxon>
        <taxon>Dikarya</taxon>
        <taxon>Ascomycota</taxon>
        <taxon>Pezizomycotina</taxon>
        <taxon>Eurotiomycetes</taxon>
        <taxon>Eurotiomycetidae</taxon>
        <taxon>Onygenales</taxon>
        <taxon>Onygenaceae</taxon>
        <taxon>Coccidioides</taxon>
    </lineage>
</organism>
<dbReference type="VEuPathDB" id="FungiDB:D8B26_006958"/>
<feature type="compositionally biased region" description="Polar residues" evidence="1">
    <location>
        <begin position="89"/>
        <end position="101"/>
    </location>
</feature>
<proteinExistence type="predicted"/>
<accession>E9DG83</accession>
<dbReference type="VEuPathDB" id="FungiDB:CPSG_08832"/>
<feature type="region of interest" description="Disordered" evidence="1">
    <location>
        <begin position="67"/>
        <end position="101"/>
    </location>
</feature>
<dbReference type="Proteomes" id="UP000002497">
    <property type="component" value="Unassembled WGS sequence"/>
</dbReference>
<feature type="region of interest" description="Disordered" evidence="1">
    <location>
        <begin position="1"/>
        <end position="31"/>
    </location>
</feature>
<feature type="compositionally biased region" description="Basic and acidic residues" evidence="1">
    <location>
        <begin position="78"/>
        <end position="88"/>
    </location>
</feature>
<dbReference type="HOGENOM" id="CLU_2291446_0_0_1"/>
<reference evidence="3" key="1">
    <citation type="journal article" date="2010" name="Genome Res.">
        <title>Population genomic sequencing of Coccidioides fungi reveals recent hybridization and transposon control.</title>
        <authorList>
            <person name="Neafsey D.E."/>
            <person name="Barker B.M."/>
            <person name="Sharpton T.J."/>
            <person name="Stajich J.E."/>
            <person name="Park D.J."/>
            <person name="Whiston E."/>
            <person name="Hung C.-Y."/>
            <person name="McMahan C."/>
            <person name="White J."/>
            <person name="Sykes S."/>
            <person name="Heiman D."/>
            <person name="Young S."/>
            <person name="Zeng Q."/>
            <person name="Abouelleil A."/>
            <person name="Aftuck L."/>
            <person name="Bessette D."/>
            <person name="Brown A."/>
            <person name="FitzGerald M."/>
            <person name="Lui A."/>
            <person name="Macdonald J.P."/>
            <person name="Priest M."/>
            <person name="Orbach M.J."/>
            <person name="Galgiani J.N."/>
            <person name="Kirkland T.N."/>
            <person name="Cole G.T."/>
            <person name="Birren B.W."/>
            <person name="Henn M.R."/>
            <person name="Taylor J.W."/>
            <person name="Rounsley S.D."/>
        </authorList>
    </citation>
    <scope>NUCLEOTIDE SEQUENCE [LARGE SCALE GENOMIC DNA]</scope>
    <source>
        <strain evidence="3">RMSCC 757 / Silveira</strain>
    </source>
</reference>
<evidence type="ECO:0000313" key="3">
    <source>
        <dbReference type="Proteomes" id="UP000002497"/>
    </source>
</evidence>
<sequence length="101" mass="11776">MDGFRVIESTTRDTNSLHRTSSSSQRAMNEREWRVDSALVMRQIDKVRSTPYRVPFRIPTERLKVSKGGMIESSPTNKRREFRERLDQPKQSYQQGAMSIG</sequence>
<dbReference type="EMBL" id="GL636505">
    <property type="protein sequence ID" value="EFW14574.1"/>
    <property type="molecule type" value="Genomic_DNA"/>
</dbReference>
<dbReference type="AlphaFoldDB" id="E9DG83"/>
<gene>
    <name evidence="2" type="ORF">CPSG_08832</name>
</gene>
<protein>
    <submittedName>
        <fullName evidence="2">Uncharacterized protein</fullName>
    </submittedName>
</protein>
<evidence type="ECO:0000256" key="1">
    <source>
        <dbReference type="SAM" id="MobiDB-lite"/>
    </source>
</evidence>